<evidence type="ECO:0000313" key="5">
    <source>
        <dbReference type="EMBL" id="GAJ04341.1"/>
    </source>
</evidence>
<dbReference type="PANTHER" id="PTHR46630">
    <property type="entry name" value="TETRATRICOPEPTIDE REPEAT PROTEIN 29"/>
    <property type="match status" value="1"/>
</dbReference>
<dbReference type="EMBL" id="BARW01030282">
    <property type="protein sequence ID" value="GAJ04341.1"/>
    <property type="molecule type" value="Genomic_DNA"/>
</dbReference>
<dbReference type="InterPro" id="IPR019734">
    <property type="entry name" value="TPR_rpt"/>
</dbReference>
<dbReference type="PANTHER" id="PTHR46630:SF1">
    <property type="entry name" value="TETRATRICOPEPTIDE REPEAT PROTEIN 29"/>
    <property type="match status" value="1"/>
</dbReference>
<reference evidence="5" key="1">
    <citation type="journal article" date="2014" name="Front. Microbiol.">
        <title>High frequency of phylogenetically diverse reductive dehalogenase-homologous genes in deep subseafloor sedimentary metagenomes.</title>
        <authorList>
            <person name="Kawai M."/>
            <person name="Futagami T."/>
            <person name="Toyoda A."/>
            <person name="Takaki Y."/>
            <person name="Nishi S."/>
            <person name="Hori S."/>
            <person name="Arai W."/>
            <person name="Tsubouchi T."/>
            <person name="Morono Y."/>
            <person name="Uchiyama I."/>
            <person name="Ito T."/>
            <person name="Fujiyama A."/>
            <person name="Inagaki F."/>
            <person name="Takami H."/>
        </authorList>
    </citation>
    <scope>NUCLEOTIDE SEQUENCE</scope>
    <source>
        <strain evidence="5">Expedition CK06-06</strain>
    </source>
</reference>
<protein>
    <recommendedName>
        <fullName evidence="6">Tetratricopeptide repeat protein</fullName>
    </recommendedName>
</protein>
<accession>X1UWR5</accession>
<feature type="non-terminal residue" evidence="5">
    <location>
        <position position="1"/>
    </location>
</feature>
<dbReference type="GO" id="GO:0005737">
    <property type="term" value="C:cytoplasm"/>
    <property type="evidence" value="ECO:0007669"/>
    <property type="project" value="UniProtKB-SubCell"/>
</dbReference>
<dbReference type="InterPro" id="IPR011990">
    <property type="entry name" value="TPR-like_helical_dom_sf"/>
</dbReference>
<dbReference type="SUPFAM" id="SSF48452">
    <property type="entry name" value="TPR-like"/>
    <property type="match status" value="1"/>
</dbReference>
<evidence type="ECO:0000256" key="3">
    <source>
        <dbReference type="ARBA" id="ARBA00022737"/>
    </source>
</evidence>
<dbReference type="GO" id="GO:0003341">
    <property type="term" value="P:cilium movement"/>
    <property type="evidence" value="ECO:0007669"/>
    <property type="project" value="TreeGrafter"/>
</dbReference>
<evidence type="ECO:0000256" key="2">
    <source>
        <dbReference type="ARBA" id="ARBA00022490"/>
    </source>
</evidence>
<proteinExistence type="predicted"/>
<dbReference type="Gene3D" id="1.25.40.10">
    <property type="entry name" value="Tetratricopeptide repeat domain"/>
    <property type="match status" value="1"/>
</dbReference>
<gene>
    <name evidence="5" type="ORF">S12H4_48449</name>
</gene>
<evidence type="ECO:0000256" key="4">
    <source>
        <dbReference type="ARBA" id="ARBA00022803"/>
    </source>
</evidence>
<comment type="subcellular location">
    <subcellularLocation>
        <location evidence="1">Cytoplasm</location>
    </subcellularLocation>
</comment>
<organism evidence="5">
    <name type="scientific">marine sediment metagenome</name>
    <dbReference type="NCBI Taxonomy" id="412755"/>
    <lineage>
        <taxon>unclassified sequences</taxon>
        <taxon>metagenomes</taxon>
        <taxon>ecological metagenomes</taxon>
    </lineage>
</organism>
<evidence type="ECO:0008006" key="6">
    <source>
        <dbReference type="Google" id="ProtNLM"/>
    </source>
</evidence>
<keyword evidence="4" id="KW-0802">TPR repeat</keyword>
<dbReference type="AlphaFoldDB" id="X1UWR5"/>
<keyword evidence="2" id="KW-0963">Cytoplasm</keyword>
<evidence type="ECO:0000256" key="1">
    <source>
        <dbReference type="ARBA" id="ARBA00004496"/>
    </source>
</evidence>
<dbReference type="Pfam" id="PF13181">
    <property type="entry name" value="TPR_8"/>
    <property type="match status" value="2"/>
</dbReference>
<name>X1UWR5_9ZZZZ</name>
<comment type="caution">
    <text evidence="5">The sequence shown here is derived from an EMBL/GenBank/DDBJ whole genome shotgun (WGS) entry which is preliminary data.</text>
</comment>
<sequence>TARKYYNKMFDKAPNINGKFGALIWKATSYVHEGNIEKALKTFEEYRALAEKEDLIINVILSYANQGFILTESGNPTEGMKYYEKASDLIKEAELSRPVKENYILYSIMWRCYVLTAKNEFDKAEADFEKCKQMVENRQNPGEERTLHSIYALREIKRGNYDKALEHFSKADTEDAFNWYYMAKAYEKKGDKENASKFYAKVANWNVNSLNLALVRQRAREKIQE</sequence>
<dbReference type="InterPro" id="IPR051476">
    <property type="entry name" value="Bac_ResReg_Asp_Phosphatase"/>
</dbReference>
<dbReference type="GO" id="GO:0005929">
    <property type="term" value="C:cilium"/>
    <property type="evidence" value="ECO:0007669"/>
    <property type="project" value="TreeGrafter"/>
</dbReference>
<keyword evidence="3" id="KW-0677">Repeat</keyword>